<feature type="region of interest" description="Disordered" evidence="1">
    <location>
        <begin position="40"/>
        <end position="67"/>
    </location>
</feature>
<accession>A0A8T1LZU5</accession>
<protein>
    <submittedName>
        <fullName evidence="2">Uncharacterized protein</fullName>
    </submittedName>
</protein>
<evidence type="ECO:0000256" key="1">
    <source>
        <dbReference type="SAM" id="MobiDB-lite"/>
    </source>
</evidence>
<feature type="compositionally biased region" description="Acidic residues" evidence="1">
    <location>
        <begin position="49"/>
        <end position="67"/>
    </location>
</feature>
<name>A0A8T1LZU5_CLOSI</name>
<dbReference type="Proteomes" id="UP000286415">
    <property type="component" value="Unassembled WGS sequence"/>
</dbReference>
<reference evidence="2 3" key="1">
    <citation type="journal article" date="2018" name="Biotechnol. Adv.">
        <title>Improved genomic resources and new bioinformatic workflow for the carcinogenic parasite Clonorchis sinensis: Biotechnological implications.</title>
        <authorList>
            <person name="Wang D."/>
            <person name="Korhonen P.K."/>
            <person name="Gasser R.B."/>
            <person name="Young N.D."/>
        </authorList>
    </citation>
    <scope>NUCLEOTIDE SEQUENCE [LARGE SCALE GENOMIC DNA]</scope>
    <source>
        <strain evidence="2">Cs-k2</strain>
    </source>
</reference>
<dbReference type="EMBL" id="NIRI02000056">
    <property type="protein sequence ID" value="KAG5442634.1"/>
    <property type="molecule type" value="Genomic_DNA"/>
</dbReference>
<evidence type="ECO:0000313" key="3">
    <source>
        <dbReference type="Proteomes" id="UP000286415"/>
    </source>
</evidence>
<sequence>MFPIPEIGPPRGTDTYSLLGRAVSAKCSQKVQRNSALPEKRSFLKAISPDDDEEEDDYDDDDAGDDD</sequence>
<reference evidence="2 3" key="2">
    <citation type="journal article" date="2021" name="Genomics">
        <title>High-quality reference genome for Clonorchis sinensis.</title>
        <authorList>
            <person name="Young N.D."/>
            <person name="Stroehlein A.J."/>
            <person name="Kinkar L."/>
            <person name="Wang T."/>
            <person name="Sohn W.M."/>
            <person name="Chang B.C.H."/>
            <person name="Kaur P."/>
            <person name="Weisz D."/>
            <person name="Dudchenko O."/>
            <person name="Aiden E.L."/>
            <person name="Korhonen P.K."/>
            <person name="Gasser R.B."/>
        </authorList>
    </citation>
    <scope>NUCLEOTIDE SEQUENCE [LARGE SCALE GENOMIC DNA]</scope>
    <source>
        <strain evidence="2">Cs-k2</strain>
    </source>
</reference>
<evidence type="ECO:0000313" key="2">
    <source>
        <dbReference type="EMBL" id="KAG5442634.1"/>
    </source>
</evidence>
<dbReference type="AlphaFoldDB" id="A0A8T1LZU5"/>
<proteinExistence type="predicted"/>
<gene>
    <name evidence="2" type="ORF">CSKR_202592</name>
</gene>
<keyword evidence="3" id="KW-1185">Reference proteome</keyword>
<organism evidence="2 3">
    <name type="scientific">Clonorchis sinensis</name>
    <name type="common">Chinese liver fluke</name>
    <dbReference type="NCBI Taxonomy" id="79923"/>
    <lineage>
        <taxon>Eukaryota</taxon>
        <taxon>Metazoa</taxon>
        <taxon>Spiralia</taxon>
        <taxon>Lophotrochozoa</taxon>
        <taxon>Platyhelminthes</taxon>
        <taxon>Trematoda</taxon>
        <taxon>Digenea</taxon>
        <taxon>Opisthorchiida</taxon>
        <taxon>Opisthorchiata</taxon>
        <taxon>Opisthorchiidae</taxon>
        <taxon>Clonorchis</taxon>
    </lineage>
</organism>
<comment type="caution">
    <text evidence="2">The sequence shown here is derived from an EMBL/GenBank/DDBJ whole genome shotgun (WGS) entry which is preliminary data.</text>
</comment>